<sequence length="332" mass="35471">MADVAAMAGVSSQTVSRVANNRSNVEEETRQRVLSAMRVLGYRPNTAARALVTGQFRTLGLISFGLGNFGNARTVDAITRVAQRAGYTVNMIAIESQTERAVHEAFDQLTLQAVDGIVLIEAQILDTPALRLPPGVPVVMADGDASHRHAMVDTDQALGAKLITRHLLGLGHETVWHVAGPEDSYAARRRAEAWHTTLKEAKAAVPQVLFGDWSAASGYAAGRVLAERPGVTAVFAANDQMALGVMRAMIKAGRRIPEDVSIAGFDDIDEAEYLSPPLTTVRQDFDVVAERIVSLMIGQIETGTAPSATSFITPELIVRESTGAPPPKSPTP</sequence>
<proteinExistence type="predicted"/>
<dbReference type="CDD" id="cd01574">
    <property type="entry name" value="PBP1_LacI"/>
    <property type="match status" value="1"/>
</dbReference>
<dbReference type="Proteomes" id="UP001597097">
    <property type="component" value="Unassembled WGS sequence"/>
</dbReference>
<dbReference type="SUPFAM" id="SSF53822">
    <property type="entry name" value="Periplasmic binding protein-like I"/>
    <property type="match status" value="1"/>
</dbReference>
<dbReference type="InterPro" id="IPR028082">
    <property type="entry name" value="Peripla_BP_I"/>
</dbReference>
<keyword evidence="3" id="KW-0804">Transcription</keyword>
<feature type="domain" description="HTH lacI-type" evidence="4">
    <location>
        <begin position="1"/>
        <end position="53"/>
    </location>
</feature>
<dbReference type="EMBL" id="JBHUCM010000020">
    <property type="protein sequence ID" value="MFD1540982.1"/>
    <property type="molecule type" value="Genomic_DNA"/>
</dbReference>
<evidence type="ECO:0000256" key="2">
    <source>
        <dbReference type="ARBA" id="ARBA00023125"/>
    </source>
</evidence>
<dbReference type="InterPro" id="IPR000843">
    <property type="entry name" value="HTH_LacI"/>
</dbReference>
<dbReference type="InterPro" id="IPR046335">
    <property type="entry name" value="LacI/GalR-like_sensor"/>
</dbReference>
<keyword evidence="6" id="KW-1185">Reference proteome</keyword>
<dbReference type="PROSITE" id="PS50932">
    <property type="entry name" value="HTH_LACI_2"/>
    <property type="match status" value="1"/>
</dbReference>
<evidence type="ECO:0000256" key="1">
    <source>
        <dbReference type="ARBA" id="ARBA00023015"/>
    </source>
</evidence>
<dbReference type="Gene3D" id="1.10.260.40">
    <property type="entry name" value="lambda repressor-like DNA-binding domains"/>
    <property type="match status" value="1"/>
</dbReference>
<evidence type="ECO:0000259" key="4">
    <source>
        <dbReference type="PROSITE" id="PS50932"/>
    </source>
</evidence>
<dbReference type="PANTHER" id="PTHR30146">
    <property type="entry name" value="LACI-RELATED TRANSCRIPTIONAL REPRESSOR"/>
    <property type="match status" value="1"/>
</dbReference>
<dbReference type="SUPFAM" id="SSF47413">
    <property type="entry name" value="lambda repressor-like DNA-binding domains"/>
    <property type="match status" value="1"/>
</dbReference>
<dbReference type="GO" id="GO:0003677">
    <property type="term" value="F:DNA binding"/>
    <property type="evidence" value="ECO:0007669"/>
    <property type="project" value="UniProtKB-KW"/>
</dbReference>
<dbReference type="Pfam" id="PF13377">
    <property type="entry name" value="Peripla_BP_3"/>
    <property type="match status" value="1"/>
</dbReference>
<gene>
    <name evidence="5" type="ORF">ACFSJ0_28260</name>
</gene>
<evidence type="ECO:0000256" key="3">
    <source>
        <dbReference type="ARBA" id="ARBA00023163"/>
    </source>
</evidence>
<dbReference type="PANTHER" id="PTHR30146:SF153">
    <property type="entry name" value="LACTOSE OPERON REPRESSOR"/>
    <property type="match status" value="1"/>
</dbReference>
<evidence type="ECO:0000313" key="6">
    <source>
        <dbReference type="Proteomes" id="UP001597097"/>
    </source>
</evidence>
<name>A0ABW4GIM5_9ACTN</name>
<dbReference type="Gene3D" id="3.40.50.2300">
    <property type="match status" value="2"/>
</dbReference>
<keyword evidence="1" id="KW-0805">Transcription regulation</keyword>
<reference evidence="6" key="1">
    <citation type="journal article" date="2019" name="Int. J. Syst. Evol. Microbiol.">
        <title>The Global Catalogue of Microorganisms (GCM) 10K type strain sequencing project: providing services to taxonomists for standard genome sequencing and annotation.</title>
        <authorList>
            <consortium name="The Broad Institute Genomics Platform"/>
            <consortium name="The Broad Institute Genome Sequencing Center for Infectious Disease"/>
            <person name="Wu L."/>
            <person name="Ma J."/>
        </authorList>
    </citation>
    <scope>NUCLEOTIDE SEQUENCE [LARGE SCALE GENOMIC DNA]</scope>
    <source>
        <strain evidence="6">CGMCC 1.15399</strain>
    </source>
</reference>
<protein>
    <submittedName>
        <fullName evidence="5">LacI family DNA-binding transcriptional regulator</fullName>
    </submittedName>
</protein>
<accession>A0ABW4GIM5</accession>
<evidence type="ECO:0000313" key="5">
    <source>
        <dbReference type="EMBL" id="MFD1540982.1"/>
    </source>
</evidence>
<comment type="caution">
    <text evidence="5">The sequence shown here is derived from an EMBL/GenBank/DDBJ whole genome shotgun (WGS) entry which is preliminary data.</text>
</comment>
<dbReference type="Pfam" id="PF00356">
    <property type="entry name" value="LacI"/>
    <property type="match status" value="1"/>
</dbReference>
<keyword evidence="2 5" id="KW-0238">DNA-binding</keyword>
<dbReference type="InterPro" id="IPR010982">
    <property type="entry name" value="Lambda_DNA-bd_dom_sf"/>
</dbReference>
<organism evidence="5 6">
    <name type="scientific">Nonomuraea guangzhouensis</name>
    <dbReference type="NCBI Taxonomy" id="1291555"/>
    <lineage>
        <taxon>Bacteria</taxon>
        <taxon>Bacillati</taxon>
        <taxon>Actinomycetota</taxon>
        <taxon>Actinomycetes</taxon>
        <taxon>Streptosporangiales</taxon>
        <taxon>Streptosporangiaceae</taxon>
        <taxon>Nonomuraea</taxon>
    </lineage>
</organism>
<dbReference type="SMART" id="SM00354">
    <property type="entry name" value="HTH_LACI"/>
    <property type="match status" value="1"/>
</dbReference>
<dbReference type="CDD" id="cd01392">
    <property type="entry name" value="HTH_LacI"/>
    <property type="match status" value="1"/>
</dbReference>
<dbReference type="RefSeq" id="WP_246652000.1">
    <property type="nucleotide sequence ID" value="NZ_JAHKRM010000014.1"/>
</dbReference>